<feature type="compositionally biased region" description="Polar residues" evidence="3">
    <location>
        <begin position="500"/>
        <end position="511"/>
    </location>
</feature>
<gene>
    <name evidence="5" type="ORF">MCOS_LOCUS6418</name>
</gene>
<feature type="region of interest" description="Disordered" evidence="3">
    <location>
        <begin position="72"/>
        <end position="116"/>
    </location>
</feature>
<dbReference type="PROSITE" id="PS50002">
    <property type="entry name" value="SH3"/>
    <property type="match status" value="2"/>
</dbReference>
<evidence type="ECO:0000256" key="1">
    <source>
        <dbReference type="ARBA" id="ARBA00022443"/>
    </source>
</evidence>
<dbReference type="Gene3D" id="2.30.30.40">
    <property type="entry name" value="SH3 Domains"/>
    <property type="match status" value="2"/>
</dbReference>
<name>A0A158QUL5_MESCO</name>
<feature type="domain" description="SH3" evidence="4">
    <location>
        <begin position="119"/>
        <end position="182"/>
    </location>
</feature>
<protein>
    <recommendedName>
        <fullName evidence="4">SH3 domain-containing protein</fullName>
    </recommendedName>
</protein>
<accession>A0A158QUL5</accession>
<dbReference type="STRING" id="53468.A0A158QUL5"/>
<reference evidence="5 6" key="1">
    <citation type="submission" date="2018-10" db="EMBL/GenBank/DDBJ databases">
        <authorList>
            <consortium name="Pathogen Informatics"/>
        </authorList>
    </citation>
    <scope>NUCLEOTIDE SEQUENCE [LARGE SCALE GENOMIC DNA]</scope>
</reference>
<feature type="region of interest" description="Disordered" evidence="3">
    <location>
        <begin position="343"/>
        <end position="362"/>
    </location>
</feature>
<sequence>MEVQVEYDYTAEERDELTLKQGDIVTNVSQFEEGWYIGTFNGKEGVFPDNFVRVMSIIVTKVASQQECQTGRASSRQVISSSSLNVGDDGGEKIAVQSKPHTSAATASPPTNSAAASNKSLDYVKVVYGYTPEQSDELELVVDDFIQVLSRDLPEEGWWRGINLRSNKLGVFPDNFVKVADPNDPSFKRAIADYKMRTGSSTQRAHNSTNSSAHSRPLPNSAAASSGGGSKRLDLNASKSAELSASVLEVKRRGDSAEGGPGDHGRLSSKRLPDKLTSNVGSSSVPRTDAKATGKSEAPRSGRNEPATQKGNAAFSALGRKNSITKPDHEIVTSKSSTIKTRFSSLTRLDQNRSSDATPRNLGNLQSIVSEQQERLKAVANQLDDFAQVVETLRREQREHADDVNSKLTEFSKQLKSMRAVQGHLANTQKMLTDRIQTLMSDVDVVRKSRLEDMVVLDRLKKVVYDIDSWTMNSGLLTNGAGEEYRGHMEELADINQNSTDIFASSKSNGYTKPPTGPR</sequence>
<feature type="compositionally biased region" description="Basic and acidic residues" evidence="3">
    <location>
        <begin position="249"/>
        <end position="274"/>
    </location>
</feature>
<dbReference type="PANTHER" id="PTHR14167">
    <property type="entry name" value="SH3 DOMAIN-CONTAINING"/>
    <property type="match status" value="1"/>
</dbReference>
<dbReference type="Pfam" id="PF14604">
    <property type="entry name" value="SH3_9"/>
    <property type="match status" value="1"/>
</dbReference>
<dbReference type="PRINTS" id="PR00452">
    <property type="entry name" value="SH3DOMAIN"/>
</dbReference>
<feature type="compositionally biased region" description="Basic and acidic residues" evidence="3">
    <location>
        <begin position="288"/>
        <end position="303"/>
    </location>
</feature>
<dbReference type="SUPFAM" id="SSF50044">
    <property type="entry name" value="SH3-domain"/>
    <property type="match status" value="2"/>
</dbReference>
<dbReference type="GO" id="GO:0016477">
    <property type="term" value="P:cell migration"/>
    <property type="evidence" value="ECO:0007669"/>
    <property type="project" value="TreeGrafter"/>
</dbReference>
<feature type="compositionally biased region" description="Polar residues" evidence="3">
    <location>
        <begin position="276"/>
        <end position="286"/>
    </location>
</feature>
<keyword evidence="1 2" id="KW-0728">SH3 domain</keyword>
<dbReference type="EMBL" id="UXSR01005260">
    <property type="protein sequence ID" value="VDD80415.1"/>
    <property type="molecule type" value="Genomic_DNA"/>
</dbReference>
<dbReference type="AlphaFoldDB" id="A0A158QUL5"/>
<dbReference type="Pfam" id="PF00018">
    <property type="entry name" value="SH3_1"/>
    <property type="match status" value="1"/>
</dbReference>
<dbReference type="Proteomes" id="UP000267029">
    <property type="component" value="Unassembled WGS sequence"/>
</dbReference>
<evidence type="ECO:0000256" key="3">
    <source>
        <dbReference type="SAM" id="MobiDB-lite"/>
    </source>
</evidence>
<feature type="compositionally biased region" description="Low complexity" evidence="3">
    <location>
        <begin position="74"/>
        <end position="83"/>
    </location>
</feature>
<dbReference type="CDD" id="cd11873">
    <property type="entry name" value="SH3_CD2AP-like_1"/>
    <property type="match status" value="1"/>
</dbReference>
<evidence type="ECO:0000313" key="5">
    <source>
        <dbReference type="EMBL" id="VDD80415.1"/>
    </source>
</evidence>
<feature type="compositionally biased region" description="Polar residues" evidence="3">
    <location>
        <begin position="198"/>
        <end position="214"/>
    </location>
</feature>
<dbReference type="PANTHER" id="PTHR14167:SF92">
    <property type="entry name" value="CIN85 AND CD2AP RELATED, ISOFORM J"/>
    <property type="match status" value="1"/>
</dbReference>
<evidence type="ECO:0000256" key="2">
    <source>
        <dbReference type="PROSITE-ProRule" id="PRU00192"/>
    </source>
</evidence>
<feature type="domain" description="SH3" evidence="4">
    <location>
        <begin position="1"/>
        <end position="57"/>
    </location>
</feature>
<feature type="region of interest" description="Disordered" evidence="3">
    <location>
        <begin position="198"/>
        <end position="337"/>
    </location>
</feature>
<feature type="region of interest" description="Disordered" evidence="3">
    <location>
        <begin position="500"/>
        <end position="519"/>
    </location>
</feature>
<feature type="compositionally biased region" description="Low complexity" evidence="3">
    <location>
        <begin position="98"/>
        <end position="116"/>
    </location>
</feature>
<keyword evidence="6" id="KW-1185">Reference proteome</keyword>
<dbReference type="InterPro" id="IPR001452">
    <property type="entry name" value="SH3_domain"/>
</dbReference>
<dbReference type="GO" id="GO:0007015">
    <property type="term" value="P:actin filament organization"/>
    <property type="evidence" value="ECO:0007669"/>
    <property type="project" value="TreeGrafter"/>
</dbReference>
<evidence type="ECO:0000259" key="4">
    <source>
        <dbReference type="PROSITE" id="PS50002"/>
    </source>
</evidence>
<dbReference type="InterPro" id="IPR036028">
    <property type="entry name" value="SH3-like_dom_sf"/>
</dbReference>
<evidence type="ECO:0000313" key="6">
    <source>
        <dbReference type="Proteomes" id="UP000267029"/>
    </source>
</evidence>
<dbReference type="SMART" id="SM00326">
    <property type="entry name" value="SH3"/>
    <property type="match status" value="2"/>
</dbReference>
<dbReference type="InterPro" id="IPR050384">
    <property type="entry name" value="Endophilin_SH3RF"/>
</dbReference>
<dbReference type="OrthoDB" id="10255964at2759"/>
<organism evidence="5 6">
    <name type="scientific">Mesocestoides corti</name>
    <name type="common">Flatworm</name>
    <dbReference type="NCBI Taxonomy" id="53468"/>
    <lineage>
        <taxon>Eukaryota</taxon>
        <taxon>Metazoa</taxon>
        <taxon>Spiralia</taxon>
        <taxon>Lophotrochozoa</taxon>
        <taxon>Platyhelminthes</taxon>
        <taxon>Cestoda</taxon>
        <taxon>Eucestoda</taxon>
        <taxon>Cyclophyllidea</taxon>
        <taxon>Mesocestoididae</taxon>
        <taxon>Mesocestoides</taxon>
    </lineage>
</organism>
<proteinExistence type="predicted"/>